<comment type="similarity">
    <text evidence="2">Belongs to the transposase IS30 family.</text>
</comment>
<dbReference type="GO" id="GO:0003677">
    <property type="term" value="F:DNA binding"/>
    <property type="evidence" value="ECO:0007669"/>
    <property type="project" value="UniProtKB-KW"/>
</dbReference>
<comment type="function">
    <text evidence="1">Required for the transposition of the insertion element.</text>
</comment>
<dbReference type="GO" id="GO:0015074">
    <property type="term" value="P:DNA integration"/>
    <property type="evidence" value="ECO:0007669"/>
    <property type="project" value="InterPro"/>
</dbReference>
<dbReference type="InterPro" id="IPR025246">
    <property type="entry name" value="IS30-like_HTH"/>
</dbReference>
<evidence type="ECO:0000256" key="4">
    <source>
        <dbReference type="ARBA" id="ARBA00023125"/>
    </source>
</evidence>
<dbReference type="NCBIfam" id="NF033563">
    <property type="entry name" value="transpos_IS30"/>
    <property type="match status" value="1"/>
</dbReference>
<dbReference type="Pfam" id="PF13936">
    <property type="entry name" value="HTH_38"/>
    <property type="match status" value="1"/>
</dbReference>
<reference evidence="7 8" key="1">
    <citation type="journal article" date="2016" name="Environ. Microbiol.">
        <title>Genomic resolution of a cold subsurface aquifer community provides metabolic insights for novel microbes adapted to high CO concentrations.</title>
        <authorList>
            <person name="Probst A.J."/>
            <person name="Castelle C.J."/>
            <person name="Singh A."/>
            <person name="Brown C.T."/>
            <person name="Anantharaman K."/>
            <person name="Sharon I."/>
            <person name="Hug L.A."/>
            <person name="Burstein D."/>
            <person name="Emerson J.B."/>
            <person name="Thomas B.C."/>
            <person name="Banfield J.F."/>
        </authorList>
    </citation>
    <scope>NUCLEOTIDE SEQUENCE [LARGE SCALE GENOMIC DNA]</scope>
    <source>
        <strain evidence="7">CG1_02_47_685</strain>
    </source>
</reference>
<evidence type="ECO:0000313" key="7">
    <source>
        <dbReference type="EMBL" id="OIO33543.1"/>
    </source>
</evidence>
<dbReference type="InterPro" id="IPR001584">
    <property type="entry name" value="Integrase_cat-core"/>
</dbReference>
<feature type="domain" description="Integrase catalytic" evidence="6">
    <location>
        <begin position="166"/>
        <end position="328"/>
    </location>
</feature>
<dbReference type="PANTHER" id="PTHR10948">
    <property type="entry name" value="TRANSPOSASE"/>
    <property type="match status" value="1"/>
</dbReference>
<dbReference type="PANTHER" id="PTHR10948:SF23">
    <property type="entry name" value="TRANSPOSASE INSI FOR INSERTION SEQUENCE ELEMENT IS30A-RELATED"/>
    <property type="match status" value="1"/>
</dbReference>
<dbReference type="GO" id="GO:0005829">
    <property type="term" value="C:cytosol"/>
    <property type="evidence" value="ECO:0007669"/>
    <property type="project" value="TreeGrafter"/>
</dbReference>
<dbReference type="SUPFAM" id="SSF53098">
    <property type="entry name" value="Ribonuclease H-like"/>
    <property type="match status" value="1"/>
</dbReference>
<dbReference type="PROSITE" id="PS01043">
    <property type="entry name" value="TRANSPOSASE_IS30"/>
    <property type="match status" value="1"/>
</dbReference>
<evidence type="ECO:0000256" key="3">
    <source>
        <dbReference type="ARBA" id="ARBA00022578"/>
    </source>
</evidence>
<evidence type="ECO:0000313" key="8">
    <source>
        <dbReference type="Proteomes" id="UP000183206"/>
    </source>
</evidence>
<gene>
    <name evidence="7" type="ORF">AUJ44_00140</name>
</gene>
<comment type="caution">
    <text evidence="7">The sequence shown here is derived from an EMBL/GenBank/DDBJ whole genome shotgun (WGS) entry which is preliminary data.</text>
</comment>
<evidence type="ECO:0000256" key="1">
    <source>
        <dbReference type="ARBA" id="ARBA00002190"/>
    </source>
</evidence>
<dbReference type="Pfam" id="PF00665">
    <property type="entry name" value="rve"/>
    <property type="match status" value="1"/>
</dbReference>
<dbReference type="GO" id="GO:0004803">
    <property type="term" value="F:transposase activity"/>
    <property type="evidence" value="ECO:0007669"/>
    <property type="project" value="InterPro"/>
</dbReference>
<dbReference type="InterPro" id="IPR001598">
    <property type="entry name" value="Transposase_IS30_CS"/>
</dbReference>
<keyword evidence="3" id="KW-0815">Transposition</keyword>
<protein>
    <submittedName>
        <fullName evidence="7">IS30 family transposase</fullName>
    </submittedName>
</protein>
<dbReference type="PROSITE" id="PS50994">
    <property type="entry name" value="INTEGRASE"/>
    <property type="match status" value="1"/>
</dbReference>
<evidence type="ECO:0000256" key="5">
    <source>
        <dbReference type="ARBA" id="ARBA00023172"/>
    </source>
</evidence>
<accession>A0A1J4VHE2</accession>
<dbReference type="Proteomes" id="UP000183206">
    <property type="component" value="Unassembled WGS sequence"/>
</dbReference>
<proteinExistence type="inferred from homology"/>
<dbReference type="EMBL" id="MNVO01000004">
    <property type="protein sequence ID" value="OIO33543.1"/>
    <property type="molecule type" value="Genomic_DNA"/>
</dbReference>
<dbReference type="InterPro" id="IPR012337">
    <property type="entry name" value="RNaseH-like_sf"/>
</dbReference>
<dbReference type="InterPro" id="IPR036397">
    <property type="entry name" value="RNaseH_sf"/>
</dbReference>
<evidence type="ECO:0000259" key="6">
    <source>
        <dbReference type="PROSITE" id="PS50994"/>
    </source>
</evidence>
<keyword evidence="5" id="KW-0233">DNA recombination</keyword>
<dbReference type="GO" id="GO:0006313">
    <property type="term" value="P:DNA transposition"/>
    <property type="evidence" value="ECO:0007669"/>
    <property type="project" value="InterPro"/>
</dbReference>
<dbReference type="Gene3D" id="3.30.420.10">
    <property type="entry name" value="Ribonuclease H-like superfamily/Ribonuclease H"/>
    <property type="match status" value="1"/>
</dbReference>
<dbReference type="AlphaFoldDB" id="A0A1J4VHE2"/>
<sequence>MINYKRLNDLEREEISRMLSQRYSLSNIAKALGRHTSTISREISLGSCNKYTYRASKAQDRAKRNASKRKSGKYRLNDSPRLWSYIRKKLKKKWSPRQIAEELEIDYPLDMTMRITPETIYTYIYVLPRGTLKKELTACLRRNHKRRHKQSREVKIERKLEDMLSIEERPKEVEDRIIPGHWEGDLIVGKYNKSALGTLVERTTRTTILIPIKDRRAETVAKAFAKEVKKLPKQMKLSMTYDQGREMAKHRLFTNITGVQVYFAHPRSPWERGTNENTNGLIRQFFPKGTDFNKVSRYEVKKVQDLLNGRPRQALGFQKPYQVFNQLINNAVALDSRN</sequence>
<name>A0A1J4VHE2_9BACT</name>
<organism evidence="7 8">
    <name type="scientific">Candidatus Nomurabacteria bacterium CG1_02_47_685</name>
    <dbReference type="NCBI Taxonomy" id="1805282"/>
    <lineage>
        <taxon>Bacteria</taxon>
        <taxon>Candidatus Nomuraibacteriota</taxon>
    </lineage>
</organism>
<dbReference type="InterPro" id="IPR053392">
    <property type="entry name" value="Transposase_IS30-like"/>
</dbReference>
<evidence type="ECO:0000256" key="2">
    <source>
        <dbReference type="ARBA" id="ARBA00006363"/>
    </source>
</evidence>
<dbReference type="InterPro" id="IPR051917">
    <property type="entry name" value="Transposase-Integrase"/>
</dbReference>
<keyword evidence="4" id="KW-0238">DNA-binding</keyword>
<feature type="non-terminal residue" evidence="7">
    <location>
        <position position="338"/>
    </location>
</feature>